<dbReference type="OrthoDB" id="1879366at2759"/>
<dbReference type="InterPro" id="IPR011032">
    <property type="entry name" value="GroES-like_sf"/>
</dbReference>
<comment type="cofactor">
    <cofactor evidence="1 5">
        <name>Zn(2+)</name>
        <dbReference type="ChEBI" id="CHEBI:29105"/>
    </cofactor>
</comment>
<dbReference type="Gene3D" id="3.90.180.10">
    <property type="entry name" value="Medium-chain alcohol dehydrogenases, catalytic domain"/>
    <property type="match status" value="2"/>
</dbReference>
<evidence type="ECO:0000313" key="9">
    <source>
        <dbReference type="Proteomes" id="UP000011083"/>
    </source>
</evidence>
<evidence type="ECO:0000256" key="1">
    <source>
        <dbReference type="ARBA" id="ARBA00001947"/>
    </source>
</evidence>
<dbReference type="GO" id="GO:0016616">
    <property type="term" value="F:oxidoreductase activity, acting on the CH-OH group of donors, NAD or NADP as acceptor"/>
    <property type="evidence" value="ECO:0007669"/>
    <property type="project" value="InterPro"/>
</dbReference>
<dbReference type="InterPro" id="IPR047109">
    <property type="entry name" value="CAD-like"/>
</dbReference>
<dbReference type="FunFam" id="3.40.50.720:FF:000022">
    <property type="entry name" value="Cinnamyl alcohol dehydrogenase"/>
    <property type="match status" value="1"/>
</dbReference>
<dbReference type="InterPro" id="IPR002328">
    <property type="entry name" value="ADH_Zn_CS"/>
</dbReference>
<dbReference type="Pfam" id="PF00107">
    <property type="entry name" value="ADH_zinc_N"/>
    <property type="match status" value="1"/>
</dbReference>
<dbReference type="Pfam" id="PF08240">
    <property type="entry name" value="ADH_N"/>
    <property type="match status" value="1"/>
</dbReference>
<keyword evidence="3 5" id="KW-0862">Zinc</keyword>
<keyword evidence="4" id="KW-0560">Oxidoreductase</keyword>
<dbReference type="Gene3D" id="3.40.50.720">
    <property type="entry name" value="NAD(P)-binding Rossmann-like Domain"/>
    <property type="match status" value="1"/>
</dbReference>
<dbReference type="RefSeq" id="XP_004333687.1">
    <property type="nucleotide sequence ID" value="XM_004333639.1"/>
</dbReference>
<dbReference type="Proteomes" id="UP000011083">
    <property type="component" value="Unassembled WGS sequence"/>
</dbReference>
<dbReference type="STRING" id="1257118.L8GFQ0"/>
<proteinExistence type="inferred from homology"/>
<evidence type="ECO:0000256" key="2">
    <source>
        <dbReference type="ARBA" id="ARBA00022723"/>
    </source>
</evidence>
<dbReference type="SUPFAM" id="SSF50129">
    <property type="entry name" value="GroES-like"/>
    <property type="match status" value="1"/>
</dbReference>
<organism evidence="8 9">
    <name type="scientific">Acanthamoeba castellanii (strain ATCC 30010 / Neff)</name>
    <dbReference type="NCBI Taxonomy" id="1257118"/>
    <lineage>
        <taxon>Eukaryota</taxon>
        <taxon>Amoebozoa</taxon>
        <taxon>Discosea</taxon>
        <taxon>Longamoebia</taxon>
        <taxon>Centramoebida</taxon>
        <taxon>Acanthamoebidae</taxon>
        <taxon>Acanthamoeba</taxon>
    </lineage>
</organism>
<reference evidence="8 9" key="1">
    <citation type="journal article" date="2013" name="Genome Biol.">
        <title>Genome of Acanthamoeba castellanii highlights extensive lateral gene transfer and early evolution of tyrosine kinase signaling.</title>
        <authorList>
            <person name="Clarke M."/>
            <person name="Lohan A.J."/>
            <person name="Liu B."/>
            <person name="Lagkouvardos I."/>
            <person name="Roy S."/>
            <person name="Zafar N."/>
            <person name="Bertelli C."/>
            <person name="Schilde C."/>
            <person name="Kianianmomeni A."/>
            <person name="Burglin T.R."/>
            <person name="Frech C."/>
            <person name="Turcotte B."/>
            <person name="Kopec K.O."/>
            <person name="Synnott J.M."/>
            <person name="Choo C."/>
            <person name="Paponov I."/>
            <person name="Finkler A."/>
            <person name="Soon Heng Tan C."/>
            <person name="Hutchins A.P."/>
            <person name="Weinmeier T."/>
            <person name="Rattei T."/>
            <person name="Chu J.S."/>
            <person name="Gimenez G."/>
            <person name="Irimia M."/>
            <person name="Rigden D.J."/>
            <person name="Fitzpatrick D.A."/>
            <person name="Lorenzo-Morales J."/>
            <person name="Bateman A."/>
            <person name="Chiu C.H."/>
            <person name="Tang P."/>
            <person name="Hegemann P."/>
            <person name="Fromm H."/>
            <person name="Raoult D."/>
            <person name="Greub G."/>
            <person name="Miranda-Saavedra D."/>
            <person name="Chen N."/>
            <person name="Nash P."/>
            <person name="Ginger M.L."/>
            <person name="Horn M."/>
            <person name="Schaap P."/>
            <person name="Caler L."/>
            <person name="Loftus B."/>
        </authorList>
    </citation>
    <scope>NUCLEOTIDE SEQUENCE [LARGE SCALE GENOMIC DNA]</scope>
    <source>
        <strain evidence="8 9">Neff</strain>
    </source>
</reference>
<evidence type="ECO:0000256" key="5">
    <source>
        <dbReference type="RuleBase" id="RU361277"/>
    </source>
</evidence>
<evidence type="ECO:0000256" key="4">
    <source>
        <dbReference type="ARBA" id="ARBA00023002"/>
    </source>
</evidence>
<dbReference type="EMBL" id="KB008148">
    <property type="protein sequence ID" value="ELR11674.1"/>
    <property type="molecule type" value="Genomic_DNA"/>
</dbReference>
<comment type="similarity">
    <text evidence="5">Belongs to the zinc-containing alcohol dehydrogenase family.</text>
</comment>
<dbReference type="VEuPathDB" id="AmoebaDB:ACA1_260790"/>
<dbReference type="GO" id="GO:0008270">
    <property type="term" value="F:zinc ion binding"/>
    <property type="evidence" value="ECO:0007669"/>
    <property type="project" value="InterPro"/>
</dbReference>
<dbReference type="InterPro" id="IPR013149">
    <property type="entry name" value="ADH-like_C"/>
</dbReference>
<evidence type="ECO:0000256" key="3">
    <source>
        <dbReference type="ARBA" id="ARBA00022833"/>
    </source>
</evidence>
<keyword evidence="9" id="KW-1185">Reference proteome</keyword>
<protein>
    <submittedName>
        <fullName evidence="8">Oxidoreductase, zincbinding dehydrogenase superfamily protein</fullName>
    </submittedName>
</protein>
<sequence>MYPVVPGHEIIGEVVAAGAKVAGLKVGDRVGVGAQVYSVYTYNYKYADGAVAYGGYAERVRVSHHYAFRIPDALPSDQAAPLLCAGVTTFAPLKRLGVNVGTRVGVVGIGGLGHLALQFAAALGAEVTAISTSSNKADQARQLGATKFLLFNDDAAIAAAANAFDVVVVTTDQNDNDWARMLSLIDAGGKLLLLAAPNKPLAVPALAVLFGQRSIVGSLIGSREVEEATLAVAAEHNVRAWVHTLPLDQVNQGVQMVRDGKARYRVVLTTTH</sequence>
<dbReference type="PANTHER" id="PTHR42683">
    <property type="entry name" value="ALDEHYDE REDUCTASE"/>
    <property type="match status" value="1"/>
</dbReference>
<feature type="domain" description="Alcohol dehydrogenase-like C-terminal" evidence="6">
    <location>
        <begin position="111"/>
        <end position="231"/>
    </location>
</feature>
<name>L8GFQ0_ACACF</name>
<gene>
    <name evidence="8" type="ORF">ACA1_260790</name>
</gene>
<feature type="domain" description="Alcohol dehydrogenase-like N-terminal" evidence="7">
    <location>
        <begin position="2"/>
        <end position="72"/>
    </location>
</feature>
<dbReference type="InterPro" id="IPR013154">
    <property type="entry name" value="ADH-like_N"/>
</dbReference>
<dbReference type="AlphaFoldDB" id="L8GFQ0"/>
<dbReference type="PROSITE" id="PS00059">
    <property type="entry name" value="ADH_ZINC"/>
    <property type="match status" value="1"/>
</dbReference>
<dbReference type="SUPFAM" id="SSF51735">
    <property type="entry name" value="NAD(P)-binding Rossmann-fold domains"/>
    <property type="match status" value="1"/>
</dbReference>
<dbReference type="OMA" id="GWGEQKF"/>
<dbReference type="InterPro" id="IPR036291">
    <property type="entry name" value="NAD(P)-bd_dom_sf"/>
</dbReference>
<accession>L8GFQ0</accession>
<evidence type="ECO:0000259" key="6">
    <source>
        <dbReference type="Pfam" id="PF00107"/>
    </source>
</evidence>
<dbReference type="KEGG" id="acan:ACA1_260790"/>
<evidence type="ECO:0000313" key="8">
    <source>
        <dbReference type="EMBL" id="ELR11674.1"/>
    </source>
</evidence>
<keyword evidence="2 5" id="KW-0479">Metal-binding</keyword>
<evidence type="ECO:0000259" key="7">
    <source>
        <dbReference type="Pfam" id="PF08240"/>
    </source>
</evidence>
<dbReference type="GeneID" id="14911979"/>